<dbReference type="InterPro" id="IPR000253">
    <property type="entry name" value="FHA_dom"/>
</dbReference>
<feature type="compositionally biased region" description="Polar residues" evidence="1">
    <location>
        <begin position="307"/>
        <end position="321"/>
    </location>
</feature>
<feature type="compositionally biased region" description="Acidic residues" evidence="1">
    <location>
        <begin position="347"/>
        <end position="357"/>
    </location>
</feature>
<dbReference type="EMBL" id="JAAQHG020000002">
    <property type="protein sequence ID" value="KAL1590619.1"/>
    <property type="molecule type" value="Genomic_DNA"/>
</dbReference>
<keyword evidence="4" id="KW-1185">Reference proteome</keyword>
<name>A0AB34L034_9PEZI</name>
<dbReference type="RefSeq" id="XP_069233724.1">
    <property type="nucleotide sequence ID" value="XM_069369426.1"/>
</dbReference>
<dbReference type="Proteomes" id="UP000803884">
    <property type="component" value="Unassembled WGS sequence"/>
</dbReference>
<proteinExistence type="predicted"/>
<dbReference type="Gene3D" id="2.60.200.20">
    <property type="match status" value="1"/>
</dbReference>
<organism evidence="3 4">
    <name type="scientific">Cladosporium halotolerans</name>
    <dbReference type="NCBI Taxonomy" id="1052096"/>
    <lineage>
        <taxon>Eukaryota</taxon>
        <taxon>Fungi</taxon>
        <taxon>Dikarya</taxon>
        <taxon>Ascomycota</taxon>
        <taxon>Pezizomycotina</taxon>
        <taxon>Dothideomycetes</taxon>
        <taxon>Dothideomycetidae</taxon>
        <taxon>Cladosporiales</taxon>
        <taxon>Cladosporiaceae</taxon>
        <taxon>Cladosporium</taxon>
    </lineage>
</organism>
<dbReference type="InterPro" id="IPR008984">
    <property type="entry name" value="SMAD_FHA_dom_sf"/>
</dbReference>
<dbReference type="PROSITE" id="PS50006">
    <property type="entry name" value="FHA_DOMAIN"/>
    <property type="match status" value="1"/>
</dbReference>
<evidence type="ECO:0000259" key="2">
    <source>
        <dbReference type="PROSITE" id="PS50006"/>
    </source>
</evidence>
<accession>A0AB34L034</accession>
<dbReference type="Pfam" id="PF00498">
    <property type="entry name" value="FHA"/>
    <property type="match status" value="1"/>
</dbReference>
<dbReference type="PANTHER" id="PTHR15715:SF37">
    <property type="entry name" value="LD47843P"/>
    <property type="match status" value="1"/>
</dbReference>
<dbReference type="SUPFAM" id="SSF49879">
    <property type="entry name" value="SMAD/FHA domain"/>
    <property type="match status" value="1"/>
</dbReference>
<dbReference type="InterPro" id="IPR051176">
    <property type="entry name" value="Cent_Immune-Sig_Mod"/>
</dbReference>
<feature type="compositionally biased region" description="Basic residues" evidence="1">
    <location>
        <begin position="600"/>
        <end position="613"/>
    </location>
</feature>
<evidence type="ECO:0000313" key="3">
    <source>
        <dbReference type="EMBL" id="KAL1590619.1"/>
    </source>
</evidence>
<protein>
    <recommendedName>
        <fullName evidence="2">FHA domain-containing protein</fullName>
    </recommendedName>
</protein>
<reference evidence="3 4" key="1">
    <citation type="journal article" date="2020" name="Microbiol. Resour. Announc.">
        <title>Draft Genome Sequence of a Cladosporium Species Isolated from the Mesophotic Ascidian Didemnum maculosum.</title>
        <authorList>
            <person name="Gioti A."/>
            <person name="Siaperas R."/>
            <person name="Nikolaivits E."/>
            <person name="Le Goff G."/>
            <person name="Ouazzani J."/>
            <person name="Kotoulas G."/>
            <person name="Topakas E."/>
        </authorList>
    </citation>
    <scope>NUCLEOTIDE SEQUENCE [LARGE SCALE GENOMIC DNA]</scope>
    <source>
        <strain evidence="3 4">TM138-S3</strain>
    </source>
</reference>
<feature type="compositionally biased region" description="Polar residues" evidence="1">
    <location>
        <begin position="201"/>
        <end position="211"/>
    </location>
</feature>
<feature type="domain" description="FHA" evidence="2">
    <location>
        <begin position="53"/>
        <end position="119"/>
    </location>
</feature>
<feature type="compositionally biased region" description="Acidic residues" evidence="1">
    <location>
        <begin position="281"/>
        <end position="302"/>
    </location>
</feature>
<dbReference type="PANTHER" id="PTHR15715">
    <property type="entry name" value="CENTROSOMAL PROTEIN OF 170 KDA"/>
    <property type="match status" value="1"/>
</dbReference>
<dbReference type="AlphaFoldDB" id="A0AB34L034"/>
<dbReference type="SMART" id="SM00240">
    <property type="entry name" value="FHA"/>
    <property type="match status" value="1"/>
</dbReference>
<feature type="region of interest" description="Disordered" evidence="1">
    <location>
        <begin position="260"/>
        <end position="413"/>
    </location>
</feature>
<evidence type="ECO:0000256" key="1">
    <source>
        <dbReference type="SAM" id="MobiDB-lite"/>
    </source>
</evidence>
<sequence length="651" mass="69540">MPPLLYAAMNPYFASDTMASASDAGNSVAITLRQVNPAGGFNRRITLRPDKPVSVGRSSRSEAKNLSASVDNALFACPVVSRAHAELELKVSKWTVPGSQVLVKDCNSMHGTSVNGQKLLAHKPFQLFLGDTVRLGESVSRADNSYDGVTLEVENIETLEPNAAAPVKIAQPGISCPSDSESDFDDDSSVEEVQVQSSSVHTTPEQATANVEPQKPKKSSPSVVIELDDDDDDVEHEPVITAPRASLQDTTVVQDTYAESEMPVEATGTPVAPGYVGVSEDFFDEASDEEDAYNSDEDDPYGDGELWSTQDPTSGVDQSAISDDEDAGSAIADIDSNDAQPSNVDNPDGDVEDDEGPEIMSSKREPSHELGTLGEEAGRDVPTRDSPAPVRPHYDPVRGFQAPAYGIDPVNNPSAKTAVLPRSSKWDIGPDGSATYDFNPRNMYSYGVPPYNPPSYTAYQPGLNNQQTRQDGGLRFNWTVFPPPAPSHPLLETPVFGFPSQLSQEMSHPVTANTDGLKGCFSGTSEEFSAEATESSSFRIVGTKRKAADITADTDNHTAKSTGFEEAGTQTHFEPQAAEDDAVRQELANAAKEPEPEPKPKKRKIKQPRARKSLLRSTVTEVGKYAAGALVGGVGLVALLASPLGARLADC</sequence>
<evidence type="ECO:0000313" key="4">
    <source>
        <dbReference type="Proteomes" id="UP000803884"/>
    </source>
</evidence>
<dbReference type="GeneID" id="96002264"/>
<feature type="compositionally biased region" description="Acidic residues" evidence="1">
    <location>
        <begin position="180"/>
        <end position="190"/>
    </location>
</feature>
<comment type="caution">
    <text evidence="3">The sequence shown here is derived from an EMBL/GenBank/DDBJ whole genome shotgun (WGS) entry which is preliminary data.</text>
</comment>
<feature type="compositionally biased region" description="Low complexity" evidence="1">
    <location>
        <begin position="191"/>
        <end position="200"/>
    </location>
</feature>
<gene>
    <name evidence="3" type="ORF">WHR41_00820</name>
</gene>
<feature type="region of interest" description="Disordered" evidence="1">
    <location>
        <begin position="171"/>
        <end position="224"/>
    </location>
</feature>
<feature type="region of interest" description="Disordered" evidence="1">
    <location>
        <begin position="586"/>
        <end position="613"/>
    </location>
</feature>